<dbReference type="eggNOG" id="ENOG502Z8BQ">
    <property type="taxonomic scope" value="Bacteria"/>
</dbReference>
<dbReference type="Proteomes" id="UP000002194">
    <property type="component" value="Chromosome"/>
</dbReference>
<evidence type="ECO:0000313" key="2">
    <source>
        <dbReference type="Proteomes" id="UP000002194"/>
    </source>
</evidence>
<gene>
    <name evidence="1" type="ordered locus">DVU_1714</name>
</gene>
<dbReference type="STRING" id="882.DVU_1714"/>
<dbReference type="PaxDb" id="882-DVU_1714"/>
<dbReference type="OrthoDB" id="5438497at2"/>
<dbReference type="PATRIC" id="fig|882.5.peg.1579"/>
<protein>
    <submittedName>
        <fullName evidence="1">Uncharacterized protein</fullName>
    </submittedName>
</protein>
<dbReference type="RefSeq" id="WP_010939002.1">
    <property type="nucleotide sequence ID" value="NC_002937.3"/>
</dbReference>
<reference evidence="1 2" key="1">
    <citation type="journal article" date="2004" name="Nat. Biotechnol.">
        <title>The genome sequence of the anaerobic, sulfate-reducing bacterium Desulfovibrio vulgaris Hildenborough.</title>
        <authorList>
            <person name="Heidelberg J.F."/>
            <person name="Seshadri R."/>
            <person name="Haveman S.A."/>
            <person name="Hemme C.L."/>
            <person name="Paulsen I.T."/>
            <person name="Kolonay J.F."/>
            <person name="Eisen J.A."/>
            <person name="Ward N."/>
            <person name="Methe B."/>
            <person name="Brinkac L.M."/>
            <person name="Daugherty S.C."/>
            <person name="Deboy R.T."/>
            <person name="Dodson R.J."/>
            <person name="Durkin A.S."/>
            <person name="Madupu R."/>
            <person name="Nelson W.C."/>
            <person name="Sullivan S.A."/>
            <person name="Fouts D."/>
            <person name="Haft D.H."/>
            <person name="Selengut J."/>
            <person name="Peterson J.D."/>
            <person name="Davidsen T.M."/>
            <person name="Zafar N."/>
            <person name="Zhou L."/>
            <person name="Radune D."/>
            <person name="Dimitrov G."/>
            <person name="Hance M."/>
            <person name="Tran K."/>
            <person name="Khouri H."/>
            <person name="Gill J."/>
            <person name="Utterback T.R."/>
            <person name="Feldblyum T.V."/>
            <person name="Wall J.D."/>
            <person name="Voordouw G."/>
            <person name="Fraser C.M."/>
        </authorList>
    </citation>
    <scope>NUCLEOTIDE SEQUENCE [LARGE SCALE GENOMIC DNA]</scope>
    <source>
        <strain evidence="2">ATCC 29579 / DSM 644 / NCIMB 8303 / VKM B-1760 / Hildenborough</strain>
    </source>
</reference>
<dbReference type="EnsemblBacteria" id="AAS96191">
    <property type="protein sequence ID" value="AAS96191"/>
    <property type="gene ID" value="DVU_1714"/>
</dbReference>
<dbReference type="EMBL" id="AE017285">
    <property type="protein sequence ID" value="AAS96191.1"/>
    <property type="molecule type" value="Genomic_DNA"/>
</dbReference>
<sequence>MGTIYPVQQAFNGGEISPLLTARADQIRYQTGALTMRNAVPLAQGPVTRRPGLRFMGAAKEQGAGPVRLVSFVFSAAQSRALEFGPGYVRVWMDAGLVSKNGQPYEVASPYGAADIAGLRFAQSADVIYIASRNHPPRKLSRHADDDWRFITPTFMPTQAAPGALTLGTLGTTPGPGNETYSYKVTAVSATTGEESLASPEGTITTTAMSSTYWVRVSWAAVPGAVEYRVYKRRYGVFGFIGRAVGGDTFFDDRNIGADTEDTVPEAKNPFTAAGEYPGLVFFWQQRLGFAGSDKRPLTVWLSQSAAFENLAASRPPQDDDGIEATLAGQRQNRFVWIEGDRTLCLGTEGGEWTLSGQEGGPVTPTSLQFQSHGVRGSEGVPAVRAGDSLLYVQRGGGVVREFTYSFERDGYVAPDLTLLTGVLRGRKVRAWAYQQSPHSIVWCVLDDGTLAALTFLREHDVVGWHRHDTDGVVEDVTVIPGGDATAGGTDTVWMLVRRTVGGQERRYVERMAPFFDEATPGNAFFVDAGLSYAGAPVTQVTGLEHLEGREVAILADGYVMPPRTVTGGGITLDRAASVIHVGLPYITDIIPTRPEIPAQNGSTLTRVRKIVGARLRLYRSMGVLAGADPDHLWDVLAHDAADPTRPAFVTGDRDVTIDGGWTDEATVLVRVADPTPMTMLAIVYDVDPSATSGGQI</sequence>
<dbReference type="KEGG" id="dvu:DVU_1714"/>
<dbReference type="AlphaFoldDB" id="Q72BC2"/>
<organism evidence="1 2">
    <name type="scientific">Nitratidesulfovibrio vulgaris (strain ATCC 29579 / DSM 644 / CCUG 34227 / NCIMB 8303 / VKM B-1760 / Hildenborough)</name>
    <name type="common">Desulfovibrio vulgaris</name>
    <dbReference type="NCBI Taxonomy" id="882"/>
    <lineage>
        <taxon>Bacteria</taxon>
        <taxon>Pseudomonadati</taxon>
        <taxon>Thermodesulfobacteriota</taxon>
        <taxon>Desulfovibrionia</taxon>
        <taxon>Desulfovibrionales</taxon>
        <taxon>Desulfovibrionaceae</taxon>
        <taxon>Nitratidesulfovibrio</taxon>
    </lineage>
</organism>
<keyword evidence="2" id="KW-1185">Reference proteome</keyword>
<accession>Q72BC2</accession>
<name>Q72BC2_NITV2</name>
<proteinExistence type="predicted"/>
<dbReference type="HOGENOM" id="CLU_021036_0_0_7"/>
<evidence type="ECO:0000313" key="1">
    <source>
        <dbReference type="EMBL" id="AAS96191.1"/>
    </source>
</evidence>